<keyword evidence="2" id="KW-0597">Phosphoprotein</keyword>
<dbReference type="InterPro" id="IPR013120">
    <property type="entry name" value="FAR_NAD-bd"/>
</dbReference>
<dbReference type="PANTHER" id="PTHR43439">
    <property type="entry name" value="PHENYLACETATE-COENZYME A LIGASE"/>
    <property type="match status" value="1"/>
</dbReference>
<evidence type="ECO:0000256" key="1">
    <source>
        <dbReference type="ARBA" id="ARBA00022450"/>
    </source>
</evidence>
<dbReference type="InterPro" id="IPR036291">
    <property type="entry name" value="NAD(P)-bd_dom_sf"/>
</dbReference>
<dbReference type="InterPro" id="IPR009081">
    <property type="entry name" value="PP-bd_ACP"/>
</dbReference>
<dbReference type="InterPro" id="IPR042099">
    <property type="entry name" value="ANL_N_sf"/>
</dbReference>
<dbReference type="InterPro" id="IPR006162">
    <property type="entry name" value="Ppantetheine_attach_site"/>
</dbReference>
<evidence type="ECO:0000259" key="3">
    <source>
        <dbReference type="PROSITE" id="PS50075"/>
    </source>
</evidence>
<dbReference type="Gene3D" id="1.10.1200.10">
    <property type="entry name" value="ACP-like"/>
    <property type="match status" value="1"/>
</dbReference>
<dbReference type="Pfam" id="PF23562">
    <property type="entry name" value="AMP-binding_C_3"/>
    <property type="match status" value="1"/>
</dbReference>
<dbReference type="Pfam" id="PF00550">
    <property type="entry name" value="PP-binding"/>
    <property type="match status" value="1"/>
</dbReference>
<organism evidence="4 5">
    <name type="scientific">Aspergillus brasiliensis</name>
    <dbReference type="NCBI Taxonomy" id="319629"/>
    <lineage>
        <taxon>Eukaryota</taxon>
        <taxon>Fungi</taxon>
        <taxon>Dikarya</taxon>
        <taxon>Ascomycota</taxon>
        <taxon>Pezizomycotina</taxon>
        <taxon>Eurotiomycetes</taxon>
        <taxon>Eurotiomycetidae</taxon>
        <taxon>Eurotiales</taxon>
        <taxon>Aspergillaceae</taxon>
        <taxon>Aspergillus</taxon>
        <taxon>Aspergillus subgen. Circumdati</taxon>
    </lineage>
</organism>
<dbReference type="SUPFAM" id="SSF56801">
    <property type="entry name" value="Acetyl-CoA synthetase-like"/>
    <property type="match status" value="1"/>
</dbReference>
<dbReference type="InterPro" id="IPR020806">
    <property type="entry name" value="PKS_PP-bd"/>
</dbReference>
<dbReference type="GO" id="GO:0031177">
    <property type="term" value="F:phosphopantetheine binding"/>
    <property type="evidence" value="ECO:0007669"/>
    <property type="project" value="InterPro"/>
</dbReference>
<proteinExistence type="predicted"/>
<gene>
    <name evidence="4" type="ORF">AbraCBS73388_005190</name>
</gene>
<dbReference type="SMART" id="SM00823">
    <property type="entry name" value="PKS_PP"/>
    <property type="match status" value="1"/>
</dbReference>
<keyword evidence="1" id="KW-0596">Phosphopantetheine</keyword>
<name>A0A9W6DLP0_9EURO</name>
<dbReference type="SUPFAM" id="SSF47336">
    <property type="entry name" value="ACP-like"/>
    <property type="match status" value="1"/>
</dbReference>
<evidence type="ECO:0000313" key="5">
    <source>
        <dbReference type="Proteomes" id="UP001143548"/>
    </source>
</evidence>
<reference evidence="4" key="1">
    <citation type="submission" date="2022-07" db="EMBL/GenBank/DDBJ databases">
        <title>Taxonomy of Aspergillus series Nigri: significant species reduction supported by multi-species coalescent approaches.</title>
        <authorList>
            <person name="Bian C."/>
            <person name="Kusuya Y."/>
            <person name="Sklenar F."/>
            <person name="D'hooge E."/>
            <person name="Yaguchi T."/>
            <person name="Takahashi H."/>
            <person name="Hubka V."/>
        </authorList>
    </citation>
    <scope>NUCLEOTIDE SEQUENCE</scope>
    <source>
        <strain evidence="4">CBS 733.88</strain>
    </source>
</reference>
<dbReference type="PANTHER" id="PTHR43439:SF2">
    <property type="entry name" value="ENZYME, PUTATIVE (JCVI)-RELATED"/>
    <property type="match status" value="1"/>
</dbReference>
<accession>A0A9W6DLP0</accession>
<dbReference type="Proteomes" id="UP001143548">
    <property type="component" value="Unassembled WGS sequence"/>
</dbReference>
<dbReference type="InterPro" id="IPR051414">
    <property type="entry name" value="Adenylate-forming_Reductase"/>
</dbReference>
<dbReference type="Gene3D" id="3.40.50.720">
    <property type="entry name" value="NAD(P)-binding Rossmann-like Domain"/>
    <property type="match status" value="1"/>
</dbReference>
<dbReference type="Pfam" id="PF00501">
    <property type="entry name" value="AMP-binding"/>
    <property type="match status" value="2"/>
</dbReference>
<dbReference type="InterPro" id="IPR036736">
    <property type="entry name" value="ACP-like_sf"/>
</dbReference>
<dbReference type="InterPro" id="IPR000873">
    <property type="entry name" value="AMP-dep_synth/lig_dom"/>
</dbReference>
<feature type="domain" description="Carrier" evidence="3">
    <location>
        <begin position="576"/>
        <end position="659"/>
    </location>
</feature>
<dbReference type="Gene3D" id="3.40.50.12780">
    <property type="entry name" value="N-terminal domain of ligase-like"/>
    <property type="match status" value="1"/>
</dbReference>
<dbReference type="SUPFAM" id="SSF51735">
    <property type="entry name" value="NAD(P)-binding Rossmann-fold domains"/>
    <property type="match status" value="1"/>
</dbReference>
<dbReference type="Pfam" id="PF07993">
    <property type="entry name" value="NAD_binding_4"/>
    <property type="match status" value="1"/>
</dbReference>
<protein>
    <submittedName>
        <fullName evidence="4">NRPS-like protein biosynthetic cluster</fullName>
    </submittedName>
</protein>
<comment type="caution">
    <text evidence="4">The sequence shown here is derived from an EMBL/GenBank/DDBJ whole genome shotgun (WGS) entry which is preliminary data.</text>
</comment>
<dbReference type="AlphaFoldDB" id="A0A9W6DLP0"/>
<dbReference type="PROSITE" id="PS50075">
    <property type="entry name" value="CARRIER"/>
    <property type="match status" value="1"/>
</dbReference>
<evidence type="ECO:0000313" key="4">
    <source>
        <dbReference type="EMBL" id="GKZ20015.1"/>
    </source>
</evidence>
<dbReference type="EMBL" id="BROQ01000025">
    <property type="protein sequence ID" value="GKZ20015.1"/>
    <property type="molecule type" value="Genomic_DNA"/>
</dbReference>
<evidence type="ECO:0000256" key="2">
    <source>
        <dbReference type="ARBA" id="ARBA00022553"/>
    </source>
</evidence>
<dbReference type="PROSITE" id="PS00012">
    <property type="entry name" value="PHOSPHOPANTETHEINE"/>
    <property type="match status" value="1"/>
</dbReference>
<sequence length="1067" mass="117846">MATTPGQRLFPLVVDHLAQTNPAQRIGLIPKGADVADGYETVTAQRLARAVDAFAWWIEKQIGRAQKPETVAYMASNDVRYLIFLLAAHKTGYKVCLSPIMHRIQANGQPLLPSTRLSDDAYQHILNATDCHAFFYTPDKQRRVSEIQALRPDTVFHEVPSIAELFSTSAQPYPYTKTYQEAEDDVAIIIHSSGTTGTTPRHLSTTLLTDTGMPKPVPLTHGFLATLDYGAYLSRPQSRQSTMFNDLQPDTLVLSTTPFFHLMGLLAFTESLFHHTPFVVLPDKPLSVDLLISAITATKPAAAMMPPSLLEDMSHVPAARAALSTLENVYFAGAPLSPEVGDDLSQLTKIITVIGSSEMGLISSFVPQGPKVWGYFDWNPAYGVDMQHVSDDMYELVIPRRPDSRRMHGIFHTFPDRTEYRSNDLFVRHPEHPHLWKYHGRLDDVIVLSNGEKLNPVTLEKIVEGHPRVQRALLIGQARFDTALLIEPHWDLEGEHIDEKAFIEDIWPTVERANEAVPKYGRIAKPKIRLADPKKPFQLTPKGTTKRHAVNKDYKDEIDAIYAAAEESAAVELPTSLTTDSLCTFVRSLIANLLNRSDLRDDEDLYAAGLDSLQTIQLAKTLNKTVVAAGYPAGHDISQQQIYANPSVSQLAGYLHDLVTGNLRTTTISRADRIAATLEKYTSQLPRRTTPAVPIPAKSTVILTGSTGSLGTYLLHRLLSDPAVAKIYCFNRSDAADRQQRSFADKGLDVALLDPSRVEFLTVSFGAPRFNLSETKYAELLDSVDFIIHNAWKVNFNHPLESFEDPHIKGVVEFISFSVRSKYNAHLSFVSSVSTIGGWTEKLGPVVPETPVESVDAVLVQGYGESKFVGERLCLAASEAEGMGVPTTVFRVGQIAGPTSQKGMWNLDEWVPTLVKTSKAVGKVPADLGGYEVDWVPVDTLSTITTELMHTRRQNQSTTPHAVYHLVNPCKTAWATLVPAIQAKYPGMQTVPLDQWLDELEAIKSPSESEVREKPALKLLDFYRGLAGEVLSASISVEQTRGGSQTMAGLGAVTGELMGNWLGQWDF</sequence>